<evidence type="ECO:0000256" key="4">
    <source>
        <dbReference type="ARBA" id="ARBA00022614"/>
    </source>
</evidence>
<dbReference type="Proteomes" id="UP000664169">
    <property type="component" value="Unassembled WGS sequence"/>
</dbReference>
<dbReference type="PANTHER" id="PTHR10662">
    <property type="entry name" value="NUCLEAR RNA EXPORT FACTOR"/>
    <property type="match status" value="1"/>
</dbReference>
<gene>
    <name evidence="11" type="ORF">GOMPHAMPRED_001564</name>
</gene>
<dbReference type="InterPro" id="IPR030217">
    <property type="entry name" value="NXF_fam"/>
</dbReference>
<evidence type="ECO:0000256" key="3">
    <source>
        <dbReference type="ARBA" id="ARBA00022448"/>
    </source>
</evidence>
<keyword evidence="4" id="KW-0433">Leucine-rich repeat</keyword>
<dbReference type="Gene3D" id="3.80.10.10">
    <property type="entry name" value="Ribonuclease Inhibitor"/>
    <property type="match status" value="1"/>
</dbReference>
<organism evidence="11 12">
    <name type="scientific">Gomphillus americanus</name>
    <dbReference type="NCBI Taxonomy" id="1940652"/>
    <lineage>
        <taxon>Eukaryota</taxon>
        <taxon>Fungi</taxon>
        <taxon>Dikarya</taxon>
        <taxon>Ascomycota</taxon>
        <taxon>Pezizomycotina</taxon>
        <taxon>Lecanoromycetes</taxon>
        <taxon>OSLEUM clade</taxon>
        <taxon>Ostropomycetidae</taxon>
        <taxon>Ostropales</taxon>
        <taxon>Graphidaceae</taxon>
        <taxon>Gomphilloideae</taxon>
        <taxon>Gomphillus</taxon>
    </lineage>
</organism>
<dbReference type="Pfam" id="PF24048">
    <property type="entry name" value="LRR_NXF1-5"/>
    <property type="match status" value="1"/>
</dbReference>
<dbReference type="PROSITE" id="PS51281">
    <property type="entry name" value="TAP_C"/>
    <property type="match status" value="1"/>
</dbReference>
<dbReference type="SUPFAM" id="SSF54427">
    <property type="entry name" value="NTF2-like"/>
    <property type="match status" value="1"/>
</dbReference>
<evidence type="ECO:0000256" key="8">
    <source>
        <dbReference type="SAM" id="MobiDB-lite"/>
    </source>
</evidence>
<evidence type="ECO:0000313" key="11">
    <source>
        <dbReference type="EMBL" id="CAF9918581.1"/>
    </source>
</evidence>
<dbReference type="PANTHER" id="PTHR10662:SF22">
    <property type="entry name" value="NUCLEAR RNA EXPORT FACTOR 1"/>
    <property type="match status" value="1"/>
</dbReference>
<dbReference type="InterPro" id="IPR057125">
    <property type="entry name" value="NXF1/2/3/5-like_LRR"/>
</dbReference>
<evidence type="ECO:0000256" key="2">
    <source>
        <dbReference type="ARBA" id="ARBA00009285"/>
    </source>
</evidence>
<evidence type="ECO:0000256" key="1">
    <source>
        <dbReference type="ARBA" id="ARBA00004123"/>
    </source>
</evidence>
<dbReference type="InterPro" id="IPR001611">
    <property type="entry name" value="Leu-rich_rpt"/>
</dbReference>
<dbReference type="OrthoDB" id="25872at2759"/>
<dbReference type="InterPro" id="IPR032675">
    <property type="entry name" value="LRR_dom_sf"/>
</dbReference>
<dbReference type="Gene3D" id="1.10.8.10">
    <property type="entry name" value="DNA helicase RuvA subunit, C-terminal domain"/>
    <property type="match status" value="1"/>
</dbReference>
<dbReference type="CDD" id="cd14342">
    <property type="entry name" value="UBA_TAP-C"/>
    <property type="match status" value="1"/>
</dbReference>
<keyword evidence="3" id="KW-0813">Transport</keyword>
<keyword evidence="5" id="KW-0677">Repeat</keyword>
<dbReference type="InterPro" id="IPR009060">
    <property type="entry name" value="UBA-like_sf"/>
</dbReference>
<dbReference type="InterPro" id="IPR002075">
    <property type="entry name" value="NTF2_dom"/>
</dbReference>
<dbReference type="Pfam" id="PF22602">
    <property type="entry name" value="NXF_NTF2"/>
    <property type="match status" value="1"/>
</dbReference>
<sequence>MARGAHGASKSHHSRQPNPHRGGIHKRSPAPRTEKDGDLIMDGIEEVAGRSTRGGRHGKHTPRGAARNSNINPQNLAKAIARNLDNTKTVNMRDAPRGPQRNTQPQNRFDKYDQIVVRGWKDSEAAKSADQGIPQLIAFIDRKASKETNLKLIQESQVRGDNLFIYTKEEDREKILRLNNYQFARAILSVELKREAKVSAIDIKSALKSMVLRRYNETEKLLDLSNLASDPDLERLGMFANQERTSKINAAIATVCEGIWPNNFRRNQAIQSLSFANSNLTSVTQISYFSQTFPKIRNLDLSNNNLDDLKALEPWSRKFRQLDQLILKGNKIETVPDFHLEIMKWFPKLRTLDAVQLRTDDQIVQTMNKIPVSPPIQDGDIDIAQSFITQFLPAFDQNRPAAVATFYTNTSVFSLNVKSRSSGNYDKKSWDKWLGMSRNLKKITSPHGQNQRYYTGLQDIEKCFSDMPTIQHPSFTEEREKWLMECKTVEGLPDPTGQAPYGVNGLVIDIHGEFQEFGSNNQVIATRSFDRKFILGPGEEPGSIKIIREMLTLRPYSGTSRFRPTISPQVHSEPDINTSIPEITLNNGIDVPAGLVVPAGFASPITGKPTEQLQRELITLELCKATRMTLEYAFQCLQETQWNLENAGIAFQTNKDKLPPNAFW</sequence>
<dbReference type="PROSITE" id="PS50177">
    <property type="entry name" value="NTF2_DOMAIN"/>
    <property type="match status" value="1"/>
</dbReference>
<feature type="domain" description="TAP-C" evidence="10">
    <location>
        <begin position="613"/>
        <end position="664"/>
    </location>
</feature>
<dbReference type="AlphaFoldDB" id="A0A8H3F3E4"/>
<evidence type="ECO:0000313" key="12">
    <source>
        <dbReference type="Proteomes" id="UP000664169"/>
    </source>
</evidence>
<evidence type="ECO:0000256" key="6">
    <source>
        <dbReference type="ARBA" id="ARBA00022816"/>
    </source>
</evidence>
<evidence type="ECO:0000259" key="9">
    <source>
        <dbReference type="PROSITE" id="PS50177"/>
    </source>
</evidence>
<dbReference type="PROSITE" id="PS51450">
    <property type="entry name" value="LRR"/>
    <property type="match status" value="1"/>
</dbReference>
<evidence type="ECO:0000256" key="5">
    <source>
        <dbReference type="ARBA" id="ARBA00022737"/>
    </source>
</evidence>
<dbReference type="GO" id="GO:0003723">
    <property type="term" value="F:RNA binding"/>
    <property type="evidence" value="ECO:0007669"/>
    <property type="project" value="TreeGrafter"/>
</dbReference>
<dbReference type="SUPFAM" id="SSF52058">
    <property type="entry name" value="L domain-like"/>
    <property type="match status" value="1"/>
</dbReference>
<feature type="compositionally biased region" description="Basic residues" evidence="8">
    <location>
        <begin position="53"/>
        <end position="62"/>
    </location>
</feature>
<dbReference type="InterPro" id="IPR005637">
    <property type="entry name" value="TAP_C_dom"/>
</dbReference>
<dbReference type="GO" id="GO:0016973">
    <property type="term" value="P:poly(A)+ mRNA export from nucleus"/>
    <property type="evidence" value="ECO:0007669"/>
    <property type="project" value="TreeGrafter"/>
</dbReference>
<dbReference type="InterPro" id="IPR032710">
    <property type="entry name" value="NTF2-like_dom_sf"/>
</dbReference>
<proteinExistence type="inferred from homology"/>
<dbReference type="InterPro" id="IPR018222">
    <property type="entry name" value="Nuclear_transport_factor_2_euk"/>
</dbReference>
<dbReference type="SUPFAM" id="SSF46934">
    <property type="entry name" value="UBA-like"/>
    <property type="match status" value="1"/>
</dbReference>
<evidence type="ECO:0000259" key="10">
    <source>
        <dbReference type="PROSITE" id="PS51281"/>
    </source>
</evidence>
<reference evidence="11" key="1">
    <citation type="submission" date="2021-03" db="EMBL/GenBank/DDBJ databases">
        <authorList>
            <person name="Tagirdzhanova G."/>
        </authorList>
    </citation>
    <scope>NUCLEOTIDE SEQUENCE</scope>
</reference>
<comment type="caution">
    <text evidence="11">The sequence shown here is derived from an EMBL/GenBank/DDBJ whole genome shotgun (WGS) entry which is preliminary data.</text>
</comment>
<comment type="similarity">
    <text evidence="2">Belongs to the NXF family.</text>
</comment>
<feature type="region of interest" description="Disordered" evidence="8">
    <location>
        <begin position="1"/>
        <end position="73"/>
    </location>
</feature>
<dbReference type="EMBL" id="CAJPDQ010000013">
    <property type="protein sequence ID" value="CAF9918581.1"/>
    <property type="molecule type" value="Genomic_DNA"/>
</dbReference>
<evidence type="ECO:0000256" key="7">
    <source>
        <dbReference type="ARBA" id="ARBA00023242"/>
    </source>
</evidence>
<dbReference type="Gene3D" id="3.10.450.50">
    <property type="match status" value="1"/>
</dbReference>
<keyword evidence="6" id="KW-0509">mRNA transport</keyword>
<feature type="region of interest" description="Disordered" evidence="8">
    <location>
        <begin position="87"/>
        <end position="109"/>
    </location>
</feature>
<accession>A0A8H3F3E4</accession>
<feature type="domain" description="NTF2" evidence="9">
    <location>
        <begin position="383"/>
        <end position="553"/>
    </location>
</feature>
<keyword evidence="12" id="KW-1185">Reference proteome</keyword>
<dbReference type="GO" id="GO:0005634">
    <property type="term" value="C:nucleus"/>
    <property type="evidence" value="ECO:0007669"/>
    <property type="project" value="UniProtKB-SubCell"/>
</dbReference>
<protein>
    <recommendedName>
        <fullName evidence="13">mRNA export factor mex67</fullName>
    </recommendedName>
</protein>
<name>A0A8H3F3E4_9LECA</name>
<dbReference type="SMART" id="SM00804">
    <property type="entry name" value="TAP_C"/>
    <property type="match status" value="1"/>
</dbReference>
<keyword evidence="7" id="KW-0539">Nucleus</keyword>
<comment type="subcellular location">
    <subcellularLocation>
        <location evidence="1">Nucleus</location>
    </subcellularLocation>
</comment>
<evidence type="ECO:0008006" key="13">
    <source>
        <dbReference type="Google" id="ProtNLM"/>
    </source>
</evidence>
<dbReference type="Pfam" id="PF03943">
    <property type="entry name" value="TAP_C"/>
    <property type="match status" value="1"/>
</dbReference>